<dbReference type="PANTHER" id="PTHR12992:SF11">
    <property type="entry name" value="MITOCHONDRIAL COENZYME A DIPHOSPHATASE NUDT8"/>
    <property type="match status" value="1"/>
</dbReference>
<comment type="caution">
    <text evidence="8">The sequence shown here is derived from an EMBL/GenBank/DDBJ whole genome shotgun (WGS) entry which is preliminary data.</text>
</comment>
<dbReference type="RefSeq" id="WP_120194872.1">
    <property type="nucleotide sequence ID" value="NZ_MCIA01000001.1"/>
</dbReference>
<comment type="cofactor">
    <cofactor evidence="2">
        <name>Mg(2+)</name>
        <dbReference type="ChEBI" id="CHEBI:18420"/>
    </cofactor>
</comment>
<accession>A0A419TBT6</accession>
<protein>
    <submittedName>
        <fullName evidence="8">Coenzyme A pyrophosphatase</fullName>
    </submittedName>
</protein>
<dbReference type="SUPFAM" id="SSF55811">
    <property type="entry name" value="Nudix"/>
    <property type="match status" value="1"/>
</dbReference>
<dbReference type="InterPro" id="IPR000086">
    <property type="entry name" value="NUDIX_hydrolase_dom"/>
</dbReference>
<dbReference type="GO" id="GO:0046872">
    <property type="term" value="F:metal ion binding"/>
    <property type="evidence" value="ECO:0007669"/>
    <property type="project" value="UniProtKB-KW"/>
</dbReference>
<evidence type="ECO:0000259" key="7">
    <source>
        <dbReference type="PROSITE" id="PS51462"/>
    </source>
</evidence>
<keyword evidence="4" id="KW-0378">Hydrolase</keyword>
<dbReference type="InterPro" id="IPR045121">
    <property type="entry name" value="CoAse"/>
</dbReference>
<gene>
    <name evidence="8" type="ORF">BET01_00860</name>
</gene>
<keyword evidence="3" id="KW-0479">Metal-binding</keyword>
<evidence type="ECO:0000256" key="2">
    <source>
        <dbReference type="ARBA" id="ARBA00001946"/>
    </source>
</evidence>
<evidence type="ECO:0000256" key="4">
    <source>
        <dbReference type="ARBA" id="ARBA00022801"/>
    </source>
</evidence>
<keyword evidence="6" id="KW-0464">Manganese</keyword>
<evidence type="ECO:0000256" key="1">
    <source>
        <dbReference type="ARBA" id="ARBA00001936"/>
    </source>
</evidence>
<evidence type="ECO:0000313" key="8">
    <source>
        <dbReference type="EMBL" id="RKD34938.1"/>
    </source>
</evidence>
<dbReference type="PANTHER" id="PTHR12992">
    <property type="entry name" value="NUDIX HYDROLASE"/>
    <property type="match status" value="1"/>
</dbReference>
<dbReference type="EMBL" id="MCIA01000001">
    <property type="protein sequence ID" value="RKD34938.1"/>
    <property type="molecule type" value="Genomic_DNA"/>
</dbReference>
<comment type="cofactor">
    <cofactor evidence="1">
        <name>Mn(2+)</name>
        <dbReference type="ChEBI" id="CHEBI:29035"/>
    </cofactor>
</comment>
<dbReference type="GO" id="GO:0010945">
    <property type="term" value="F:coenzyme A diphosphatase activity"/>
    <property type="evidence" value="ECO:0007669"/>
    <property type="project" value="InterPro"/>
</dbReference>
<dbReference type="Gene3D" id="3.90.79.10">
    <property type="entry name" value="Nucleoside Triphosphate Pyrophosphohydrolase"/>
    <property type="match status" value="1"/>
</dbReference>
<dbReference type="CDD" id="cd03426">
    <property type="entry name" value="NUDIX_CoAse_Nudt7"/>
    <property type="match status" value="1"/>
</dbReference>
<name>A0A419TBT6_9FIRM</name>
<evidence type="ECO:0000256" key="6">
    <source>
        <dbReference type="ARBA" id="ARBA00023211"/>
    </source>
</evidence>
<dbReference type="AlphaFoldDB" id="A0A419TBT6"/>
<dbReference type="OrthoDB" id="9802805at2"/>
<dbReference type="InterPro" id="IPR015797">
    <property type="entry name" value="NUDIX_hydrolase-like_dom_sf"/>
</dbReference>
<feature type="domain" description="Nudix hydrolase" evidence="7">
    <location>
        <begin position="19"/>
        <end position="151"/>
    </location>
</feature>
<evidence type="ECO:0000256" key="3">
    <source>
        <dbReference type="ARBA" id="ARBA00022723"/>
    </source>
</evidence>
<evidence type="ECO:0000313" key="9">
    <source>
        <dbReference type="Proteomes" id="UP000284277"/>
    </source>
</evidence>
<dbReference type="PROSITE" id="PS51462">
    <property type="entry name" value="NUDIX"/>
    <property type="match status" value="1"/>
</dbReference>
<keyword evidence="5" id="KW-0460">Magnesium</keyword>
<sequence>MNKKDFSGRKPGIIGEEAFRKYAVLVPVIEVSGVPHLLFEKRSGKLRRQPGEICFPGGKLELGESLRACAIRETMEELYVRRKQIQVLGPGDMYLSPFNLMVQPFIGTIKDYQDTFGTDEVEAIVKIPLEFFRTHPAKTFTSRLIQEPPEDFPYEWIPGGMEYPWVKGTHEISFYQYEDTTIWGMTAQMATSAVKLMERYHII</sequence>
<evidence type="ECO:0000256" key="5">
    <source>
        <dbReference type="ARBA" id="ARBA00022842"/>
    </source>
</evidence>
<dbReference type="Proteomes" id="UP000284277">
    <property type="component" value="Unassembled WGS sequence"/>
</dbReference>
<keyword evidence="9" id="KW-1185">Reference proteome</keyword>
<organism evidence="8 9">
    <name type="scientific">Lacrimispora algidixylanolytica</name>
    <dbReference type="NCBI Taxonomy" id="94868"/>
    <lineage>
        <taxon>Bacteria</taxon>
        <taxon>Bacillati</taxon>
        <taxon>Bacillota</taxon>
        <taxon>Clostridia</taxon>
        <taxon>Lachnospirales</taxon>
        <taxon>Lachnospiraceae</taxon>
        <taxon>Lacrimispora</taxon>
    </lineage>
</organism>
<proteinExistence type="predicted"/>
<dbReference type="Pfam" id="PF00293">
    <property type="entry name" value="NUDIX"/>
    <property type="match status" value="1"/>
</dbReference>
<reference evidence="8 9" key="1">
    <citation type="submission" date="2016-08" db="EMBL/GenBank/DDBJ databases">
        <title>A new outlook on sporulation: Clostridium algidixylanolyticum.</title>
        <authorList>
            <person name="Poppleton D.I."/>
            <person name="Gribaldo S."/>
        </authorList>
    </citation>
    <scope>NUCLEOTIDE SEQUENCE [LARGE SCALE GENOMIC DNA]</scope>
    <source>
        <strain evidence="8 9">SPL73</strain>
    </source>
</reference>